<feature type="non-terminal residue" evidence="1">
    <location>
        <position position="73"/>
    </location>
</feature>
<sequence>MKVDLLSASEVVTVGQGVVQMGFDLSTSDAGYLLIDMPDPEATKIEDFFGHNHYVEVRDQLGTSINSAEHRAG</sequence>
<comment type="caution">
    <text evidence="1">The sequence shown here is derived from an EMBL/GenBank/DDBJ whole genome shotgun (WGS) entry which is preliminary data.</text>
</comment>
<keyword evidence="2" id="KW-1185">Reference proteome</keyword>
<name>A0A255YNE0_9SPHN</name>
<accession>A0A255YNE0</accession>
<dbReference type="AlphaFoldDB" id="A0A255YNE0"/>
<proteinExistence type="predicted"/>
<protein>
    <submittedName>
        <fullName evidence="1">Uncharacterized protein</fullName>
    </submittedName>
</protein>
<evidence type="ECO:0000313" key="2">
    <source>
        <dbReference type="Proteomes" id="UP000216991"/>
    </source>
</evidence>
<organism evidence="1 2">
    <name type="scientific">Sandarakinorhabdus cyanobacteriorum</name>
    <dbReference type="NCBI Taxonomy" id="1981098"/>
    <lineage>
        <taxon>Bacteria</taxon>
        <taxon>Pseudomonadati</taxon>
        <taxon>Pseudomonadota</taxon>
        <taxon>Alphaproteobacteria</taxon>
        <taxon>Sphingomonadales</taxon>
        <taxon>Sphingosinicellaceae</taxon>
        <taxon>Sandarakinorhabdus</taxon>
    </lineage>
</organism>
<reference evidence="1 2" key="1">
    <citation type="submission" date="2017-07" db="EMBL/GenBank/DDBJ databases">
        <title>Sandarakinorhabdus cyanobacteriorum sp. nov., a novel bacterium isolated from cyanobacterial aggregates in a eutrophic lake.</title>
        <authorList>
            <person name="Cai H."/>
        </authorList>
    </citation>
    <scope>NUCLEOTIDE SEQUENCE [LARGE SCALE GENOMIC DNA]</scope>
    <source>
        <strain evidence="1 2">TH057</strain>
    </source>
</reference>
<dbReference type="EMBL" id="NOXT01000099">
    <property type="protein sequence ID" value="OYQ30766.1"/>
    <property type="molecule type" value="Genomic_DNA"/>
</dbReference>
<dbReference type="Proteomes" id="UP000216991">
    <property type="component" value="Unassembled WGS sequence"/>
</dbReference>
<evidence type="ECO:0000313" key="1">
    <source>
        <dbReference type="EMBL" id="OYQ30766.1"/>
    </source>
</evidence>
<gene>
    <name evidence="1" type="ORF">CHU93_06295</name>
</gene>